<sequence>MAAAVFLLIPFVVYLSVPSYNMVDPKFYGLPFFYWYQTLWLVLSGILFGLAAWLINRGE</sequence>
<keyword evidence="1" id="KW-0812">Transmembrane</keyword>
<dbReference type="AlphaFoldDB" id="T1BX51"/>
<dbReference type="Pfam" id="PF11755">
    <property type="entry name" value="DUF3311"/>
    <property type="match status" value="1"/>
</dbReference>
<feature type="transmembrane region" description="Helical" evidence="1">
    <location>
        <begin position="34"/>
        <end position="55"/>
    </location>
</feature>
<dbReference type="EMBL" id="AUZY01000742">
    <property type="protein sequence ID" value="EQD77541.1"/>
    <property type="molecule type" value="Genomic_DNA"/>
</dbReference>
<accession>T1BX51</accession>
<evidence type="ECO:0000313" key="2">
    <source>
        <dbReference type="EMBL" id="EQD77541.1"/>
    </source>
</evidence>
<reference evidence="2" key="1">
    <citation type="submission" date="2013-08" db="EMBL/GenBank/DDBJ databases">
        <authorList>
            <person name="Mendez C."/>
            <person name="Richter M."/>
            <person name="Ferrer M."/>
            <person name="Sanchez J."/>
        </authorList>
    </citation>
    <scope>NUCLEOTIDE SEQUENCE</scope>
</reference>
<proteinExistence type="predicted"/>
<dbReference type="InterPro" id="IPR021741">
    <property type="entry name" value="DUF3311"/>
</dbReference>
<organism evidence="2">
    <name type="scientific">mine drainage metagenome</name>
    <dbReference type="NCBI Taxonomy" id="410659"/>
    <lineage>
        <taxon>unclassified sequences</taxon>
        <taxon>metagenomes</taxon>
        <taxon>ecological metagenomes</taxon>
    </lineage>
</organism>
<keyword evidence="1" id="KW-1133">Transmembrane helix</keyword>
<gene>
    <name evidence="2" type="ORF">B1B_01008</name>
</gene>
<evidence type="ECO:0000256" key="1">
    <source>
        <dbReference type="SAM" id="Phobius"/>
    </source>
</evidence>
<comment type="caution">
    <text evidence="2">The sequence shown here is derived from an EMBL/GenBank/DDBJ whole genome shotgun (WGS) entry which is preliminary data.</text>
</comment>
<keyword evidence="1" id="KW-0472">Membrane</keyword>
<reference evidence="2" key="2">
    <citation type="journal article" date="2014" name="ISME J.">
        <title>Microbial stratification in low pH oxic and suboxic macroscopic growths along an acid mine drainage.</title>
        <authorList>
            <person name="Mendez-Garcia C."/>
            <person name="Mesa V."/>
            <person name="Sprenger R.R."/>
            <person name="Richter M."/>
            <person name="Diez M.S."/>
            <person name="Solano J."/>
            <person name="Bargiela R."/>
            <person name="Golyshina O.V."/>
            <person name="Manteca A."/>
            <person name="Ramos J.L."/>
            <person name="Gallego J.R."/>
            <person name="Llorente I."/>
            <person name="Martins Dos Santos V.A."/>
            <person name="Jensen O.N."/>
            <person name="Pelaez A.I."/>
            <person name="Sanchez J."/>
            <person name="Ferrer M."/>
        </authorList>
    </citation>
    <scope>NUCLEOTIDE SEQUENCE</scope>
</reference>
<name>T1BX51_9ZZZZ</name>
<protein>
    <submittedName>
        <fullName evidence="2">Integral membrane protein</fullName>
    </submittedName>
</protein>